<dbReference type="AlphaFoldDB" id="A0A4Q0SIB3"/>
<feature type="compositionally biased region" description="Low complexity" evidence="1">
    <location>
        <begin position="64"/>
        <end position="78"/>
    </location>
</feature>
<dbReference type="Proteomes" id="UP000290565">
    <property type="component" value="Unassembled WGS sequence"/>
</dbReference>
<sequence>MPTTVPFAFSDTFTFDQNVTDFSAELAKLDAVAGPILAGALPALSNAEQDKGDLLDALEASLSTPPATTAPSAASSQPASPPPSPATTAAAPIQWFLEGLEIEGFRGINNEGAPLALKFKPNCVSSITAPNGVGKSSIYDALSFALRGNIDKLDRLLQAERPQDYYLNRFHPAGLGTVKLTLRPDNGGAAVTIIVTRNAAGQRRVSGHPDAEALLAELNREFVLLDGQTFQSFMDETALNRGRSFSGLLGLARYSTLRQQLQQLSHTRSFNSHFDISAQAAKKVTADRSIVAARKAIETDYEALVLEKIAPQAPAADSQARCHAALAAIPTLSPHCDGKTFMQISGADCHAAVNAAEGGPDKARLASLIQTEERWKTANKATPTDGDAEILYGLARTREAALAGTAGEPLQRLYKVSDEVMSGAEWASPNLCPTCGVQHATSVLDHVREKLGQYDAVETATAAVATEWAAKGWSDLDALEKLVLGEDEALLLARLKRSGEEGTIASAEITALASHIVTMRAKAEAEMQRLAAESAALSKMMPPSLVTVTRAIEAAQRLQANWAALESAGREATELAARGQRIARLKSFLDQASALFAQAESGMAATRLARVEPLCQDLFHQIMFSPVTPILRKPSGTEDLTIGLETFWTLHDVSAQALLSESYRNAFAVSVYLAAASLYGGAPRFMVLDDVTSSFDAGHQHHLVEVIRTRFARPLQANGPQVILLSHDTLLEKLFNKHSGSPDWSHQRLEGTAHTAVLLQSGAVNKVRDATNTLLNQGRVDDAAPRLRQYLEYVLQTVIDKCRIPVPPDLAFGDDKRTPGEYLNAIKAAVELEDRAGSLILEPAQKQALQMHSATIIGNFVSHWATGQTTAFSAPALLGVMQAIENYQDCFKYEPTPGAQKRFYATLHSR</sequence>
<dbReference type="RefSeq" id="WP_128945490.1">
    <property type="nucleotide sequence ID" value="NZ_LBJM01000052.1"/>
</dbReference>
<gene>
    <name evidence="3" type="ORF">XH94_18860</name>
</gene>
<dbReference type="SUPFAM" id="SSF52540">
    <property type="entry name" value="P-loop containing nucleoside triphosphate hydrolases"/>
    <property type="match status" value="1"/>
</dbReference>
<proteinExistence type="predicted"/>
<dbReference type="PANTHER" id="PTHR32114">
    <property type="entry name" value="ABC TRANSPORTER ABCH.3"/>
    <property type="match status" value="1"/>
</dbReference>
<dbReference type="InterPro" id="IPR038729">
    <property type="entry name" value="Rad50/SbcC_AAA"/>
</dbReference>
<organism evidence="3 4">
    <name type="scientific">Bradyrhizobium zhanjiangense</name>
    <dbReference type="NCBI Taxonomy" id="1325107"/>
    <lineage>
        <taxon>Bacteria</taxon>
        <taxon>Pseudomonadati</taxon>
        <taxon>Pseudomonadota</taxon>
        <taxon>Alphaproteobacteria</taxon>
        <taxon>Hyphomicrobiales</taxon>
        <taxon>Nitrobacteraceae</taxon>
        <taxon>Bradyrhizobium</taxon>
    </lineage>
</organism>
<dbReference type="EMBL" id="LBJM01000052">
    <property type="protein sequence ID" value="RXH39353.1"/>
    <property type="molecule type" value="Genomic_DNA"/>
</dbReference>
<dbReference type="GO" id="GO:0016887">
    <property type="term" value="F:ATP hydrolysis activity"/>
    <property type="evidence" value="ECO:0007669"/>
    <property type="project" value="InterPro"/>
</dbReference>
<dbReference type="GO" id="GO:0006302">
    <property type="term" value="P:double-strand break repair"/>
    <property type="evidence" value="ECO:0007669"/>
    <property type="project" value="InterPro"/>
</dbReference>
<evidence type="ECO:0000313" key="4">
    <source>
        <dbReference type="Proteomes" id="UP000290565"/>
    </source>
</evidence>
<evidence type="ECO:0000259" key="2">
    <source>
        <dbReference type="Pfam" id="PF13476"/>
    </source>
</evidence>
<feature type="domain" description="Rad50/SbcC-type AAA" evidence="2">
    <location>
        <begin position="100"/>
        <end position="189"/>
    </location>
</feature>
<dbReference type="Pfam" id="PF13476">
    <property type="entry name" value="AAA_23"/>
    <property type="match status" value="1"/>
</dbReference>
<accession>A0A4Q0SIB3</accession>
<reference evidence="3 4" key="1">
    <citation type="submission" date="2015-04" db="EMBL/GenBank/DDBJ databases">
        <title>Comparative genomics of rhizobia nodulating Arachis hypogaea in China.</title>
        <authorList>
            <person name="Li Y."/>
        </authorList>
    </citation>
    <scope>NUCLEOTIDE SEQUENCE [LARGE SCALE GENOMIC DNA]</scope>
    <source>
        <strain evidence="3 4">CCBAU 51787</strain>
    </source>
</reference>
<protein>
    <recommendedName>
        <fullName evidence="2">Rad50/SbcC-type AAA domain-containing protein</fullName>
    </recommendedName>
</protein>
<feature type="region of interest" description="Disordered" evidence="1">
    <location>
        <begin position="64"/>
        <end position="88"/>
    </location>
</feature>
<evidence type="ECO:0000313" key="3">
    <source>
        <dbReference type="EMBL" id="RXH39353.1"/>
    </source>
</evidence>
<evidence type="ECO:0000256" key="1">
    <source>
        <dbReference type="SAM" id="MobiDB-lite"/>
    </source>
</evidence>
<comment type="caution">
    <text evidence="3">The sequence shown here is derived from an EMBL/GenBank/DDBJ whole genome shotgun (WGS) entry which is preliminary data.</text>
</comment>
<name>A0A4Q0SIB3_9BRAD</name>
<dbReference type="InterPro" id="IPR027417">
    <property type="entry name" value="P-loop_NTPase"/>
</dbReference>
<dbReference type="Gene3D" id="3.40.50.300">
    <property type="entry name" value="P-loop containing nucleotide triphosphate hydrolases"/>
    <property type="match status" value="2"/>
</dbReference>
<dbReference type="PANTHER" id="PTHR32114:SF2">
    <property type="entry name" value="ABC TRANSPORTER ABCH.3"/>
    <property type="match status" value="1"/>
</dbReference>